<organism evidence="2 3">
    <name type="scientific">Salinicoccus siamensis</name>
    <dbReference type="NCBI Taxonomy" id="381830"/>
    <lineage>
        <taxon>Bacteria</taxon>
        <taxon>Bacillati</taxon>
        <taxon>Bacillota</taxon>
        <taxon>Bacilli</taxon>
        <taxon>Bacillales</taxon>
        <taxon>Staphylococcaceae</taxon>
        <taxon>Salinicoccus</taxon>
    </lineage>
</organism>
<keyword evidence="1" id="KW-0812">Transmembrane</keyword>
<keyword evidence="1" id="KW-1133">Transmembrane helix</keyword>
<keyword evidence="3" id="KW-1185">Reference proteome</keyword>
<keyword evidence="1" id="KW-0472">Membrane</keyword>
<gene>
    <name evidence="2" type="primary">mspA</name>
    <name evidence="2" type="ORF">ACFFLE_05480</name>
</gene>
<dbReference type="InterPro" id="IPR053572">
    <property type="entry name" value="MspA"/>
</dbReference>
<evidence type="ECO:0000313" key="3">
    <source>
        <dbReference type="Proteomes" id="UP001589740"/>
    </source>
</evidence>
<dbReference type="NCBIfam" id="NF038247">
    <property type="entry name" value="memb_stab_MspA"/>
    <property type="match status" value="1"/>
</dbReference>
<reference evidence="2 3" key="1">
    <citation type="submission" date="2024-09" db="EMBL/GenBank/DDBJ databases">
        <authorList>
            <person name="Sun Q."/>
            <person name="Mori K."/>
        </authorList>
    </citation>
    <scope>NUCLEOTIDE SEQUENCE [LARGE SCALE GENOMIC DNA]</scope>
    <source>
        <strain evidence="2 3">JCM 12822</strain>
    </source>
</reference>
<comment type="caution">
    <text evidence="2">The sequence shown here is derived from an EMBL/GenBank/DDBJ whole genome shotgun (WGS) entry which is preliminary data.</text>
</comment>
<sequence length="104" mass="11679">MILAVLMLLMYLVVGAMTILYQRSMLFDVFRIIAGVAFLLMITTLALAIPNPDGYLIFALALSLFISVEITSYKEYKGDRNRLFLIHAFTLMISAVLILMLLTA</sequence>
<feature type="transmembrane region" description="Helical" evidence="1">
    <location>
        <begin position="83"/>
        <end position="102"/>
    </location>
</feature>
<dbReference type="Proteomes" id="UP001589740">
    <property type="component" value="Unassembled WGS sequence"/>
</dbReference>
<accession>A0ABV5Z5C7</accession>
<dbReference type="RefSeq" id="WP_380570145.1">
    <property type="nucleotide sequence ID" value="NZ_JBHMAH010000012.1"/>
</dbReference>
<proteinExistence type="predicted"/>
<feature type="transmembrane region" description="Helical" evidence="1">
    <location>
        <begin position="6"/>
        <end position="22"/>
    </location>
</feature>
<feature type="transmembrane region" description="Helical" evidence="1">
    <location>
        <begin position="29"/>
        <end position="49"/>
    </location>
</feature>
<name>A0ABV5Z5C7_9STAP</name>
<evidence type="ECO:0000313" key="2">
    <source>
        <dbReference type="EMBL" id="MFB9860560.1"/>
    </source>
</evidence>
<protein>
    <submittedName>
        <fullName evidence="2">Membrane stabilizing protein MspA</fullName>
    </submittedName>
</protein>
<evidence type="ECO:0000256" key="1">
    <source>
        <dbReference type="SAM" id="Phobius"/>
    </source>
</evidence>
<dbReference type="EMBL" id="JBHMAH010000012">
    <property type="protein sequence ID" value="MFB9860560.1"/>
    <property type="molecule type" value="Genomic_DNA"/>
</dbReference>
<feature type="transmembrane region" description="Helical" evidence="1">
    <location>
        <begin position="55"/>
        <end position="71"/>
    </location>
</feature>